<keyword evidence="7" id="KW-0732">Signal</keyword>
<comment type="subcellular location">
    <subcellularLocation>
        <location evidence="3 10">Secreted</location>
    </subcellularLocation>
</comment>
<dbReference type="InterPro" id="IPR006311">
    <property type="entry name" value="TAT_signal"/>
</dbReference>
<evidence type="ECO:0000256" key="9">
    <source>
        <dbReference type="ARBA" id="ARBA00023239"/>
    </source>
</evidence>
<protein>
    <recommendedName>
        <fullName evidence="5 10">Pectate lyase</fullName>
        <ecNumber evidence="5 10">4.2.2.2</ecNumber>
    </recommendedName>
</protein>
<dbReference type="EMBL" id="JAAKZZ010000401">
    <property type="protein sequence ID" value="NGO72114.1"/>
    <property type="molecule type" value="Genomic_DNA"/>
</dbReference>
<evidence type="ECO:0000256" key="4">
    <source>
        <dbReference type="ARBA" id="ARBA00006463"/>
    </source>
</evidence>
<comment type="function">
    <text evidence="10">Catalyzes the depolymerization of both polygalacturonate and pectins of methyl esterification degree from 22 to 89%, with an endo mode of action. In contrast to the majority of pectate lyases, displays high activity on highly methylated pectins.</text>
</comment>
<dbReference type="Proteomes" id="UP000477722">
    <property type="component" value="Unassembled WGS sequence"/>
</dbReference>
<comment type="cofactor">
    <cofactor evidence="2 10">
        <name>Ca(2+)</name>
        <dbReference type="ChEBI" id="CHEBI:29108"/>
    </cofactor>
</comment>
<sequence length="269" mass="28553">MANNHRRKLFTTRRSLIGGISAGVLVAGALTTTSMMSPASAAEWPTPSDDRRISETQEISGEVDGGMVRYIGEGDLGDGGQDEGQPPMFKLADGATLKNVILGAPAADGIHCSGSCTLENVWWEDVGEDAATFRGGNGATFQVIGGGARKAEDKVLQHNGGGTLKVRGFAVEDFGKLYRSCGNCSTQYERHVELDTIEVTAPGKDIVGINENFGDTARLRNITVKGDGDRRIRPCVRWQGKEGGGEPTESGSGPDGRHCLYSEGDISYE</sequence>
<keyword evidence="13" id="KW-1185">Reference proteome</keyword>
<evidence type="ECO:0000256" key="7">
    <source>
        <dbReference type="ARBA" id="ARBA00022729"/>
    </source>
</evidence>
<organism evidence="12 13">
    <name type="scientific">Streptomyces boncukensis</name>
    <dbReference type="NCBI Taxonomy" id="2711219"/>
    <lineage>
        <taxon>Bacteria</taxon>
        <taxon>Bacillati</taxon>
        <taxon>Actinomycetota</taxon>
        <taxon>Actinomycetes</taxon>
        <taxon>Kitasatosporales</taxon>
        <taxon>Streptomycetaceae</taxon>
        <taxon>Streptomyces</taxon>
    </lineage>
</organism>
<dbReference type="Gene3D" id="2.160.20.10">
    <property type="entry name" value="Single-stranded right-handed beta-helix, Pectin lyase-like"/>
    <property type="match status" value="1"/>
</dbReference>
<keyword evidence="6 10" id="KW-0964">Secreted</keyword>
<dbReference type="AlphaFoldDB" id="A0A6G4X5U6"/>
<dbReference type="PANTHER" id="PTHR33407:SF9">
    <property type="entry name" value="PECTATE LYASE F-RELATED"/>
    <property type="match status" value="1"/>
</dbReference>
<dbReference type="GO" id="GO:0045490">
    <property type="term" value="P:pectin catabolic process"/>
    <property type="evidence" value="ECO:0007669"/>
    <property type="project" value="TreeGrafter"/>
</dbReference>
<dbReference type="SUPFAM" id="SSF51126">
    <property type="entry name" value="Pectin lyase-like"/>
    <property type="match status" value="1"/>
</dbReference>
<comment type="catalytic activity">
    <reaction evidence="1 10">
        <text>Eliminative cleavage of (1-&gt;4)-alpha-D-galacturonan to give oligosaccharides with 4-deoxy-alpha-D-galact-4-enuronosyl groups at their non-reducing ends.</text>
        <dbReference type="EC" id="4.2.2.2"/>
    </reaction>
</comment>
<dbReference type="Pfam" id="PF03211">
    <property type="entry name" value="Pectate_lyase"/>
    <property type="match status" value="1"/>
</dbReference>
<accession>A0A6G4X5U6</accession>
<evidence type="ECO:0000256" key="10">
    <source>
        <dbReference type="RuleBase" id="RU367009"/>
    </source>
</evidence>
<dbReference type="InterPro" id="IPR004898">
    <property type="entry name" value="Pectate_lyase_PlyH/PlyE-like"/>
</dbReference>
<feature type="region of interest" description="Disordered" evidence="11">
    <location>
        <begin position="238"/>
        <end position="269"/>
    </location>
</feature>
<dbReference type="RefSeq" id="WP_165301802.1">
    <property type="nucleotide sequence ID" value="NZ_JAAKZZ010000401.1"/>
</dbReference>
<keyword evidence="8 10" id="KW-0106">Calcium</keyword>
<gene>
    <name evidence="12" type="ORF">G5C65_27950</name>
</gene>
<dbReference type="InterPro" id="IPR011050">
    <property type="entry name" value="Pectin_lyase_fold/virulence"/>
</dbReference>
<evidence type="ECO:0000256" key="3">
    <source>
        <dbReference type="ARBA" id="ARBA00004613"/>
    </source>
</evidence>
<evidence type="ECO:0000256" key="2">
    <source>
        <dbReference type="ARBA" id="ARBA00001913"/>
    </source>
</evidence>
<dbReference type="PANTHER" id="PTHR33407">
    <property type="entry name" value="PECTATE LYASE F-RELATED"/>
    <property type="match status" value="1"/>
</dbReference>
<evidence type="ECO:0000256" key="5">
    <source>
        <dbReference type="ARBA" id="ARBA00012272"/>
    </source>
</evidence>
<keyword evidence="9 10" id="KW-0456">Lyase</keyword>
<dbReference type="GO" id="GO:0030570">
    <property type="term" value="F:pectate lyase activity"/>
    <property type="evidence" value="ECO:0007669"/>
    <property type="project" value="UniProtKB-UniRule"/>
</dbReference>
<dbReference type="EC" id="4.2.2.2" evidence="5 10"/>
<evidence type="ECO:0000256" key="6">
    <source>
        <dbReference type="ARBA" id="ARBA00022525"/>
    </source>
</evidence>
<evidence type="ECO:0000313" key="13">
    <source>
        <dbReference type="Proteomes" id="UP000477722"/>
    </source>
</evidence>
<name>A0A6G4X5U6_9ACTN</name>
<reference evidence="12 13" key="1">
    <citation type="submission" date="2020-02" db="EMBL/GenBank/DDBJ databases">
        <title>Whole-genome analyses of novel actinobacteria.</title>
        <authorList>
            <person name="Sahin N."/>
            <person name="Tatar D."/>
        </authorList>
    </citation>
    <scope>NUCLEOTIDE SEQUENCE [LARGE SCALE GENOMIC DNA]</scope>
    <source>
        <strain evidence="12 13">SB3404</strain>
    </source>
</reference>
<evidence type="ECO:0000256" key="11">
    <source>
        <dbReference type="SAM" id="MobiDB-lite"/>
    </source>
</evidence>
<comment type="caution">
    <text evidence="12">The sequence shown here is derived from an EMBL/GenBank/DDBJ whole genome shotgun (WGS) entry which is preliminary data.</text>
</comment>
<dbReference type="GO" id="GO:0005576">
    <property type="term" value="C:extracellular region"/>
    <property type="evidence" value="ECO:0007669"/>
    <property type="project" value="UniProtKB-SubCell"/>
</dbReference>
<dbReference type="InterPro" id="IPR012334">
    <property type="entry name" value="Pectin_lyas_fold"/>
</dbReference>
<evidence type="ECO:0000256" key="1">
    <source>
        <dbReference type="ARBA" id="ARBA00000695"/>
    </source>
</evidence>
<comment type="similarity">
    <text evidence="4 10">Belongs to the polysaccharide lyase 3 family.</text>
</comment>
<proteinExistence type="inferred from homology"/>
<evidence type="ECO:0000256" key="8">
    <source>
        <dbReference type="ARBA" id="ARBA00022837"/>
    </source>
</evidence>
<evidence type="ECO:0000313" key="12">
    <source>
        <dbReference type="EMBL" id="NGO72114.1"/>
    </source>
</evidence>
<dbReference type="PROSITE" id="PS51318">
    <property type="entry name" value="TAT"/>
    <property type="match status" value="1"/>
</dbReference>